<keyword evidence="1" id="KW-0812">Transmembrane</keyword>
<dbReference type="EMBL" id="KI927386">
    <property type="protein sequence ID" value="ETW53090.1"/>
    <property type="molecule type" value="Genomic_DNA"/>
</dbReference>
<evidence type="ECO:0000313" key="3">
    <source>
        <dbReference type="Proteomes" id="UP000019103"/>
    </source>
</evidence>
<dbReference type="Proteomes" id="UP000019103">
    <property type="component" value="Unassembled WGS sequence"/>
</dbReference>
<evidence type="ECO:0000256" key="1">
    <source>
        <dbReference type="SAM" id="Phobius"/>
    </source>
</evidence>
<name>W4ISP7_PLAFP</name>
<reference evidence="2 3" key="2">
    <citation type="submission" date="2013-02" db="EMBL/GenBank/DDBJ databases">
        <title>The Genome Sequence of Plasmodium falciparum Palo Alto/Uganda.</title>
        <authorList>
            <consortium name="The Broad Institute Genome Sequencing Platform"/>
            <consortium name="The Broad Institute Genome Sequencing Center for Infectious Disease"/>
            <person name="Neafsey D."/>
            <person name="Cheeseman I."/>
            <person name="Volkman S."/>
            <person name="Adams J."/>
            <person name="Walker B."/>
            <person name="Young S.K."/>
            <person name="Zeng Q."/>
            <person name="Gargeya S."/>
            <person name="Fitzgerald M."/>
            <person name="Haas B."/>
            <person name="Abouelleil A."/>
            <person name="Alvarado L."/>
            <person name="Arachchi H.M."/>
            <person name="Berlin A.M."/>
            <person name="Chapman S.B."/>
            <person name="Dewar J."/>
            <person name="Goldberg J."/>
            <person name="Griggs A."/>
            <person name="Gujja S."/>
            <person name="Hansen M."/>
            <person name="Howarth C."/>
            <person name="Imamovic A."/>
            <person name="Larimer J."/>
            <person name="McCowan C."/>
            <person name="Murphy C."/>
            <person name="Neiman D."/>
            <person name="Pearson M."/>
            <person name="Priest M."/>
            <person name="Roberts A."/>
            <person name="Saif S."/>
            <person name="Shea T."/>
            <person name="Sisk P."/>
            <person name="Sykes S."/>
            <person name="Wortman J."/>
            <person name="Nusbaum C."/>
            <person name="Birren B."/>
        </authorList>
    </citation>
    <scope>NUCLEOTIDE SEQUENCE [LARGE SCALE GENOMIC DNA]</scope>
    <source>
        <strain evidence="2 3">Palo Alto/Uganda</strain>
    </source>
</reference>
<gene>
    <name evidence="2" type="ORF">PFUGPA_04716</name>
</gene>
<dbReference type="AlphaFoldDB" id="W4ISP7"/>
<reference evidence="2 3" key="1">
    <citation type="submission" date="2013-02" db="EMBL/GenBank/DDBJ databases">
        <title>The Genome Annotation of Plasmodium falciparum Palo Alto/Uganda.</title>
        <authorList>
            <consortium name="The Broad Institute Genome Sequencing Platform"/>
            <consortium name="The Broad Institute Genome Sequencing Center for Infectious Disease"/>
            <person name="Neafsey D."/>
            <person name="Hoffman S."/>
            <person name="Volkman S."/>
            <person name="Rosenthal P."/>
            <person name="Walker B."/>
            <person name="Young S.K."/>
            <person name="Zeng Q."/>
            <person name="Gargeya S."/>
            <person name="Fitzgerald M."/>
            <person name="Haas B."/>
            <person name="Abouelleil A."/>
            <person name="Allen A.W."/>
            <person name="Alvarado L."/>
            <person name="Arachchi H.M."/>
            <person name="Berlin A.M."/>
            <person name="Chapman S.B."/>
            <person name="Gainer-Dewar J."/>
            <person name="Goldberg J."/>
            <person name="Griggs A."/>
            <person name="Gujja S."/>
            <person name="Hansen M."/>
            <person name="Howarth C."/>
            <person name="Imamovic A."/>
            <person name="Ireland A."/>
            <person name="Larimer J."/>
            <person name="McCowan C."/>
            <person name="Murphy C."/>
            <person name="Pearson M."/>
            <person name="Poon T.W."/>
            <person name="Priest M."/>
            <person name="Roberts A."/>
            <person name="Saif S."/>
            <person name="Shea T."/>
            <person name="Sisk P."/>
            <person name="Sykes S."/>
            <person name="Wortman J."/>
            <person name="Nusbaum C."/>
            <person name="Birren B."/>
        </authorList>
    </citation>
    <scope>NUCLEOTIDE SEQUENCE [LARGE SCALE GENOMIC DNA]</scope>
    <source>
        <strain evidence="2 3">Palo Alto/Uganda</strain>
    </source>
</reference>
<keyword evidence="1" id="KW-1133">Transmembrane helix</keyword>
<protein>
    <submittedName>
        <fullName evidence="2">Uncharacterized protein</fullName>
    </submittedName>
</protein>
<proteinExistence type="predicted"/>
<keyword evidence="1" id="KW-0472">Membrane</keyword>
<accession>W4ISP7</accession>
<sequence length="58" mass="7321">MYLPNTLISTYMIRVSRYSVIIKSKYLHIREIYFFFFFIYIYIYIYVISKMKHYIAKN</sequence>
<organism evidence="2 3">
    <name type="scientific">Plasmodium falciparum (isolate Palo Alto / Uganda)</name>
    <dbReference type="NCBI Taxonomy" id="57270"/>
    <lineage>
        <taxon>Eukaryota</taxon>
        <taxon>Sar</taxon>
        <taxon>Alveolata</taxon>
        <taxon>Apicomplexa</taxon>
        <taxon>Aconoidasida</taxon>
        <taxon>Haemosporida</taxon>
        <taxon>Plasmodiidae</taxon>
        <taxon>Plasmodium</taxon>
        <taxon>Plasmodium (Laverania)</taxon>
    </lineage>
</organism>
<evidence type="ECO:0000313" key="2">
    <source>
        <dbReference type="EMBL" id="ETW53090.1"/>
    </source>
</evidence>
<feature type="transmembrane region" description="Helical" evidence="1">
    <location>
        <begin position="32"/>
        <end position="49"/>
    </location>
</feature>